<name>A0A8T0DZL9_ARGBR</name>
<keyword evidence="1" id="KW-0732">Signal</keyword>
<feature type="chain" id="PRO_5035912092" evidence="1">
    <location>
        <begin position="22"/>
        <end position="146"/>
    </location>
</feature>
<evidence type="ECO:0000313" key="3">
    <source>
        <dbReference type="Proteomes" id="UP000807504"/>
    </source>
</evidence>
<dbReference type="Proteomes" id="UP000807504">
    <property type="component" value="Unassembled WGS sequence"/>
</dbReference>
<organism evidence="2 3">
    <name type="scientific">Argiope bruennichi</name>
    <name type="common">Wasp spider</name>
    <name type="synonym">Aranea bruennichi</name>
    <dbReference type="NCBI Taxonomy" id="94029"/>
    <lineage>
        <taxon>Eukaryota</taxon>
        <taxon>Metazoa</taxon>
        <taxon>Ecdysozoa</taxon>
        <taxon>Arthropoda</taxon>
        <taxon>Chelicerata</taxon>
        <taxon>Arachnida</taxon>
        <taxon>Araneae</taxon>
        <taxon>Araneomorphae</taxon>
        <taxon>Entelegynae</taxon>
        <taxon>Araneoidea</taxon>
        <taxon>Araneidae</taxon>
        <taxon>Argiope</taxon>
    </lineage>
</organism>
<evidence type="ECO:0000256" key="1">
    <source>
        <dbReference type="SAM" id="SignalP"/>
    </source>
</evidence>
<sequence>MWSKVIPTVLCVFCFLAVIRSQVLKPVDLADYYDCWTYAECFTDSSAHQGIMDCFNSIGKDVEPMFKFVNETFYTYHTDSIAEAMEEYCDLCGDAKYYAYEETLNGIFYYQNKACRARLRRQCSSSEKMLKCFFKLLDGLKDQGLC</sequence>
<keyword evidence="3" id="KW-1185">Reference proteome</keyword>
<accession>A0A8T0DZL9</accession>
<protein>
    <submittedName>
        <fullName evidence="2">Uncharacterized protein</fullName>
    </submittedName>
</protein>
<reference evidence="2" key="1">
    <citation type="journal article" date="2020" name="bioRxiv">
        <title>Chromosome-level reference genome of the European wasp spider Argiope bruennichi: a resource for studies on range expansion and evolutionary adaptation.</title>
        <authorList>
            <person name="Sheffer M.M."/>
            <person name="Hoppe A."/>
            <person name="Krehenwinkel H."/>
            <person name="Uhl G."/>
            <person name="Kuss A.W."/>
            <person name="Jensen L."/>
            <person name="Jensen C."/>
            <person name="Gillespie R.G."/>
            <person name="Hoff K.J."/>
            <person name="Prost S."/>
        </authorList>
    </citation>
    <scope>NUCLEOTIDE SEQUENCE</scope>
</reference>
<dbReference type="AlphaFoldDB" id="A0A8T0DZL9"/>
<comment type="caution">
    <text evidence="2">The sequence shown here is derived from an EMBL/GenBank/DDBJ whole genome shotgun (WGS) entry which is preliminary data.</text>
</comment>
<evidence type="ECO:0000313" key="2">
    <source>
        <dbReference type="EMBL" id="KAF8763235.1"/>
    </source>
</evidence>
<proteinExistence type="predicted"/>
<gene>
    <name evidence="2" type="ORF">HNY73_021438</name>
</gene>
<dbReference type="EMBL" id="JABXBU010002231">
    <property type="protein sequence ID" value="KAF8763235.1"/>
    <property type="molecule type" value="Genomic_DNA"/>
</dbReference>
<feature type="signal peptide" evidence="1">
    <location>
        <begin position="1"/>
        <end position="21"/>
    </location>
</feature>
<reference evidence="2" key="2">
    <citation type="submission" date="2020-06" db="EMBL/GenBank/DDBJ databases">
        <authorList>
            <person name="Sheffer M."/>
        </authorList>
    </citation>
    <scope>NUCLEOTIDE SEQUENCE</scope>
</reference>